<evidence type="ECO:0000313" key="14">
    <source>
        <dbReference type="EMBL" id="EPX72152.1"/>
    </source>
</evidence>
<gene>
    <name evidence="14" type="ORF">SOCG_04845</name>
</gene>
<keyword evidence="6 11" id="KW-0106">Calcium</keyword>
<evidence type="ECO:0000256" key="9">
    <source>
        <dbReference type="ARBA" id="ARBA00048605"/>
    </source>
</evidence>
<dbReference type="Gene3D" id="1.50.10.10">
    <property type="match status" value="1"/>
</dbReference>
<dbReference type="GO" id="GO:0097466">
    <property type="term" value="P:ubiquitin-dependent glycoprotein ERAD pathway"/>
    <property type="evidence" value="ECO:0007669"/>
    <property type="project" value="EnsemblFungi"/>
</dbReference>
<dbReference type="Proteomes" id="UP000016088">
    <property type="component" value="Unassembled WGS sequence"/>
</dbReference>
<evidence type="ECO:0000256" key="8">
    <source>
        <dbReference type="ARBA" id="ARBA00047669"/>
    </source>
</evidence>
<dbReference type="RefSeq" id="XP_013019446.1">
    <property type="nucleotide sequence ID" value="XM_013163992.1"/>
</dbReference>
<dbReference type="VEuPathDB" id="FungiDB:SOCG_04845"/>
<proteinExistence type="inferred from homology"/>
<dbReference type="GO" id="GO:0005975">
    <property type="term" value="P:carbohydrate metabolic process"/>
    <property type="evidence" value="ECO:0007669"/>
    <property type="project" value="InterPro"/>
</dbReference>
<keyword evidence="5 13" id="KW-0378">Hydrolase</keyword>
<evidence type="ECO:0000256" key="13">
    <source>
        <dbReference type="RuleBase" id="RU361193"/>
    </source>
</evidence>
<feature type="binding site" evidence="11">
    <location>
        <position position="511"/>
    </location>
    <ligand>
        <name>Ca(2+)</name>
        <dbReference type="ChEBI" id="CHEBI:29108"/>
    </ligand>
</feature>
<feature type="disulfide bond" evidence="12">
    <location>
        <begin position="329"/>
        <end position="372"/>
    </location>
</feature>
<dbReference type="InterPro" id="IPR001382">
    <property type="entry name" value="Glyco_hydro_47"/>
</dbReference>
<evidence type="ECO:0000256" key="4">
    <source>
        <dbReference type="ARBA" id="ARBA00022723"/>
    </source>
</evidence>
<keyword evidence="13" id="KW-0326">Glycosidase</keyword>
<dbReference type="OMA" id="AAFKHSW"/>
<feature type="active site" description="Proton donor" evidence="10">
    <location>
        <position position="386"/>
    </location>
</feature>
<dbReference type="InterPro" id="IPR036026">
    <property type="entry name" value="Seven-hairpin_glycosidases"/>
</dbReference>
<comment type="similarity">
    <text evidence="3 13">Belongs to the glycosyl hydrolase 47 family.</text>
</comment>
<evidence type="ECO:0000313" key="15">
    <source>
        <dbReference type="Proteomes" id="UP000016088"/>
    </source>
</evidence>
<dbReference type="HOGENOM" id="CLU_003818_3_0_1"/>
<evidence type="ECO:0000256" key="7">
    <source>
        <dbReference type="ARBA" id="ARBA00023157"/>
    </source>
</evidence>
<evidence type="ECO:0000256" key="3">
    <source>
        <dbReference type="ARBA" id="ARBA00007658"/>
    </source>
</evidence>
<comment type="catalytic activity">
    <reaction evidence="9">
        <text>N(4)-(alpha-D-Man-(1-&gt;2)-alpha-D-Man-(1-&gt;2)-alpha-D-Man-(1-&gt;3)-[alpha-D-Man-(1-&gt;2)-alpha-D-Man-(1-&gt;3)-[alpha-D-Man-(1-&gt;2)-alpha-D-Man-(1-&gt;6)]-alpha-D-Man-(1-&gt;6)]-beta-D-Man-(1-&gt;4)-beta-D-GlcNAc-(1-&gt;4)-beta-D-GlcNAc)-L-asparaginyl-[protein] (N-glucan mannose isomer 9A1,2,3B1,2,3) + 4 H2O = N(4)-(alpha-D-Man-(1-&gt;3)-[alpha-D-Man-(1-&gt;3)-[alpha-D-Man-(1-&gt;6)]-alpha-D-Man-(1-&gt;6)]-beta-D-Man-(1-&gt;4)-beta-D-GlcNAc-(1-&gt;4)-beta-D-GlcNAc)-L-asparaginyl-[protein] (N-glucan mannose isomer 5A1,2) + 4 beta-D-mannose</text>
        <dbReference type="Rhea" id="RHEA:56008"/>
        <dbReference type="Rhea" id="RHEA-COMP:14356"/>
        <dbReference type="Rhea" id="RHEA-COMP:14367"/>
        <dbReference type="ChEBI" id="CHEBI:15377"/>
        <dbReference type="ChEBI" id="CHEBI:28563"/>
        <dbReference type="ChEBI" id="CHEBI:59087"/>
        <dbReference type="ChEBI" id="CHEBI:139493"/>
        <dbReference type="EC" id="3.2.1.113"/>
    </reaction>
</comment>
<reference evidence="14 15" key="1">
    <citation type="journal article" date="2011" name="Science">
        <title>Comparative functional genomics of the fission yeasts.</title>
        <authorList>
            <person name="Rhind N."/>
            <person name="Chen Z."/>
            <person name="Yassour M."/>
            <person name="Thompson D.A."/>
            <person name="Haas B.J."/>
            <person name="Habib N."/>
            <person name="Wapinski I."/>
            <person name="Roy S."/>
            <person name="Lin M.F."/>
            <person name="Heiman D.I."/>
            <person name="Young S.K."/>
            <person name="Furuya K."/>
            <person name="Guo Y."/>
            <person name="Pidoux A."/>
            <person name="Chen H.M."/>
            <person name="Robbertse B."/>
            <person name="Goldberg J.M."/>
            <person name="Aoki K."/>
            <person name="Bayne E.H."/>
            <person name="Berlin A.M."/>
            <person name="Desjardins C.A."/>
            <person name="Dobbs E."/>
            <person name="Dukaj L."/>
            <person name="Fan L."/>
            <person name="FitzGerald M.G."/>
            <person name="French C."/>
            <person name="Gujja S."/>
            <person name="Hansen K."/>
            <person name="Keifenheim D."/>
            <person name="Levin J.Z."/>
            <person name="Mosher R.A."/>
            <person name="Mueller C.A."/>
            <person name="Pfiffner J."/>
            <person name="Priest M."/>
            <person name="Russ C."/>
            <person name="Smialowska A."/>
            <person name="Swoboda P."/>
            <person name="Sykes S.M."/>
            <person name="Vaughn M."/>
            <person name="Vengrova S."/>
            <person name="Yoder R."/>
            <person name="Zeng Q."/>
            <person name="Allshire R."/>
            <person name="Baulcombe D."/>
            <person name="Birren B.W."/>
            <person name="Brown W."/>
            <person name="Ekwall K."/>
            <person name="Kellis M."/>
            <person name="Leatherwood J."/>
            <person name="Levin H."/>
            <person name="Margalit H."/>
            <person name="Martienssen R."/>
            <person name="Nieduszynski C.A."/>
            <person name="Spatafora J.W."/>
            <person name="Friedman N."/>
            <person name="Dalgaard J.Z."/>
            <person name="Baumann P."/>
            <person name="Niki H."/>
            <person name="Regev A."/>
            <person name="Nusbaum C."/>
        </authorList>
    </citation>
    <scope>NUCLEOTIDE SEQUENCE [LARGE SCALE GENOMIC DNA]</scope>
    <source>
        <strain evidence="15">yFS286</strain>
    </source>
</reference>
<dbReference type="EC" id="3.2.1.-" evidence="13"/>
<dbReference type="GO" id="GO:0004571">
    <property type="term" value="F:mannosyl-oligosaccharide 1,2-alpha-mannosidase activity"/>
    <property type="evidence" value="ECO:0007669"/>
    <property type="project" value="UniProtKB-EC"/>
</dbReference>
<dbReference type="GO" id="GO:0005783">
    <property type="term" value="C:endoplasmic reticulum"/>
    <property type="evidence" value="ECO:0007669"/>
    <property type="project" value="TreeGrafter"/>
</dbReference>
<feature type="active site" evidence="10">
    <location>
        <position position="421"/>
    </location>
</feature>
<dbReference type="PANTHER" id="PTHR11742">
    <property type="entry name" value="MANNOSYL-OLIGOSACCHARIDE ALPHA-1,2-MANNOSIDASE-RELATED"/>
    <property type="match status" value="1"/>
</dbReference>
<keyword evidence="4 11" id="KW-0479">Metal-binding</keyword>
<dbReference type="Pfam" id="PF01532">
    <property type="entry name" value="Glyco_hydro_47"/>
    <property type="match status" value="1"/>
</dbReference>
<dbReference type="GO" id="GO:0005509">
    <property type="term" value="F:calcium ion binding"/>
    <property type="evidence" value="ECO:0007669"/>
    <property type="project" value="InterPro"/>
</dbReference>
<dbReference type="EMBL" id="KE503207">
    <property type="protein sequence ID" value="EPX72152.1"/>
    <property type="molecule type" value="Genomic_DNA"/>
</dbReference>
<keyword evidence="7 12" id="KW-1015">Disulfide bond</keyword>
<evidence type="ECO:0000256" key="11">
    <source>
        <dbReference type="PIRSR" id="PIRSR601382-2"/>
    </source>
</evidence>
<dbReference type="AlphaFoldDB" id="S9PVZ1"/>
<dbReference type="GO" id="GO:0016020">
    <property type="term" value="C:membrane"/>
    <property type="evidence" value="ECO:0007669"/>
    <property type="project" value="InterPro"/>
</dbReference>
<evidence type="ECO:0000256" key="2">
    <source>
        <dbReference type="ARBA" id="ARBA00004922"/>
    </source>
</evidence>
<dbReference type="InterPro" id="IPR050749">
    <property type="entry name" value="Glycosyl_Hydrolase_47"/>
</dbReference>
<evidence type="ECO:0000256" key="5">
    <source>
        <dbReference type="ARBA" id="ARBA00022801"/>
    </source>
</evidence>
<feature type="active site" evidence="10">
    <location>
        <position position="262"/>
    </location>
</feature>
<comment type="cofactor">
    <cofactor evidence="1 11">
        <name>Ca(2+)</name>
        <dbReference type="ChEBI" id="CHEBI:29108"/>
    </cofactor>
</comment>
<dbReference type="OrthoDB" id="8118055at2759"/>
<name>S9PVZ1_SCHOY</name>
<comment type="catalytic activity">
    <reaction evidence="8">
        <text>N(4)-(alpha-D-Man-(1-&gt;2)-alpha-D-Man-(1-&gt;2)-alpha-D-Man-(1-&gt;3)-[alpha-D-Man-(1-&gt;3)-[alpha-D-Man-(1-&gt;2)-alpha-D-Man-(1-&gt;6)]-alpha-D-Man-(1-&gt;6)]-beta-D-Man-(1-&gt;4)-beta-D-GlcNAc-(1-&gt;4)-beta-D-GlcNAc)-L-asparaginyl-[protein] (N-glucan mannose isomer 8A1,2,3B1,3) + 3 H2O = N(4)-(alpha-D-Man-(1-&gt;3)-[alpha-D-Man-(1-&gt;3)-[alpha-D-Man-(1-&gt;6)]-alpha-D-Man-(1-&gt;6)]-beta-D-Man-(1-&gt;4)-beta-D-GlcNAc-(1-&gt;4)-beta-D-GlcNAc)-L-asparaginyl-[protein] (N-glucan mannose isomer 5A1,2) + 3 beta-D-mannose</text>
        <dbReference type="Rhea" id="RHEA:56028"/>
        <dbReference type="Rhea" id="RHEA-COMP:14358"/>
        <dbReference type="Rhea" id="RHEA-COMP:14367"/>
        <dbReference type="ChEBI" id="CHEBI:15377"/>
        <dbReference type="ChEBI" id="CHEBI:28563"/>
        <dbReference type="ChEBI" id="CHEBI:59087"/>
        <dbReference type="ChEBI" id="CHEBI:60628"/>
        <dbReference type="EC" id="3.2.1.113"/>
    </reaction>
</comment>
<dbReference type="PRINTS" id="PR00747">
    <property type="entry name" value="GLYHDRLASE47"/>
</dbReference>
<evidence type="ECO:0000256" key="6">
    <source>
        <dbReference type="ARBA" id="ARBA00022837"/>
    </source>
</evidence>
<keyword evidence="15" id="KW-1185">Reference proteome</keyword>
<protein>
    <recommendedName>
        <fullName evidence="13">alpha-1,2-Mannosidase</fullName>
        <ecNumber evidence="13">3.2.1.-</ecNumber>
    </recommendedName>
</protein>
<dbReference type="eggNOG" id="KOG2431">
    <property type="taxonomic scope" value="Eukaryota"/>
</dbReference>
<dbReference type="InterPro" id="IPR012341">
    <property type="entry name" value="6hp_glycosidase-like_sf"/>
</dbReference>
<dbReference type="SUPFAM" id="SSF48225">
    <property type="entry name" value="Seven-hairpin glycosidases"/>
    <property type="match status" value="1"/>
</dbReference>
<evidence type="ECO:0000256" key="12">
    <source>
        <dbReference type="PIRSR" id="PIRSR601382-3"/>
    </source>
</evidence>
<accession>S9PVZ1</accession>
<feature type="active site" description="Proton donor" evidence="10">
    <location>
        <position position="129"/>
    </location>
</feature>
<sequence length="526" mass="61253">MLGRRLKYGSFKRVLITLLLVFSIYLCANHVAKKKEQPRSPAAEKQNIIRETFQKSWSDYETFGWGYDEYYPIKKTGRNYLEKGIGWMIIDALDTMMIMGLDDQKERAREWIKSSLTWDQGDEEMNVFETTIRMLGGLLSAHHLSKDPLYLEKAVDLGDRLLCAYNTTTGIPRANLNLQTRSSRKRTRNYMVSTSECGTVQMELRYLSYLTGDRRYWDAADQVTTMLLNDPSWSHIGLVPISFNLETGKYIGANIRLGSHGDSYYEYLLKQSLQLKDQVPIYREAYNIAVEGIMKHLVNRTTHEEYTYIAELPKGLNKKQHPKMDHLVCFLSGTLMWGATNGTSLNVARESPQWSEHQDEVVKLSEELCRTCYEMYRSTATGLAPEIVYFSTDTKTHEKNNEKDSEMYTFSQDRHNLMRPETVESLFILYRITGKEIYREWGWNIFQAFMKHSRLPGRDAFTCLNNVETTGITNHKDRTESFWFAETLKYLYLLFEDDPSVLALTEYTFNTEAHPFPNISPYEKSK</sequence>
<comment type="pathway">
    <text evidence="2">Protein modification; protein glycosylation.</text>
</comment>
<evidence type="ECO:0000256" key="10">
    <source>
        <dbReference type="PIRSR" id="PIRSR601382-1"/>
    </source>
</evidence>
<dbReference type="PANTHER" id="PTHR11742:SF55">
    <property type="entry name" value="ENDOPLASMIC RETICULUM MANNOSYL-OLIGOSACCHARIDE 1,2-ALPHA-MANNOSIDASE"/>
    <property type="match status" value="1"/>
</dbReference>
<organism evidence="14 15">
    <name type="scientific">Schizosaccharomyces octosporus (strain yFS286)</name>
    <name type="common">Fission yeast</name>
    <name type="synonym">Octosporomyces octosporus</name>
    <dbReference type="NCBI Taxonomy" id="483514"/>
    <lineage>
        <taxon>Eukaryota</taxon>
        <taxon>Fungi</taxon>
        <taxon>Dikarya</taxon>
        <taxon>Ascomycota</taxon>
        <taxon>Taphrinomycotina</taxon>
        <taxon>Schizosaccharomycetes</taxon>
        <taxon>Schizosaccharomycetales</taxon>
        <taxon>Schizosaccharomycetaceae</taxon>
        <taxon>Schizosaccharomyces</taxon>
    </lineage>
</organism>
<dbReference type="GeneID" id="25033805"/>
<evidence type="ECO:0000256" key="1">
    <source>
        <dbReference type="ARBA" id="ARBA00001913"/>
    </source>
</evidence>